<keyword evidence="5" id="KW-1185">Reference proteome</keyword>
<dbReference type="GO" id="GO:0016747">
    <property type="term" value="F:acyltransferase activity, transferring groups other than amino-acyl groups"/>
    <property type="evidence" value="ECO:0007669"/>
    <property type="project" value="InterPro"/>
</dbReference>
<comment type="caution">
    <text evidence="4">The sequence shown here is derived from an EMBL/GenBank/DDBJ whole genome shotgun (WGS) entry which is preliminary data.</text>
</comment>
<evidence type="ECO:0000313" key="4">
    <source>
        <dbReference type="EMBL" id="GGE63946.1"/>
    </source>
</evidence>
<gene>
    <name evidence="4" type="ORF">GCM10007140_12750</name>
</gene>
<organism evidence="4 5">
    <name type="scientific">Priestia taiwanensis</name>
    <dbReference type="NCBI Taxonomy" id="1347902"/>
    <lineage>
        <taxon>Bacteria</taxon>
        <taxon>Bacillati</taxon>
        <taxon>Bacillota</taxon>
        <taxon>Bacilli</taxon>
        <taxon>Bacillales</taxon>
        <taxon>Bacillaceae</taxon>
        <taxon>Priestia</taxon>
    </lineage>
</organism>
<dbReference type="InterPro" id="IPR000182">
    <property type="entry name" value="GNAT_dom"/>
</dbReference>
<dbReference type="InterPro" id="IPR016181">
    <property type="entry name" value="Acyl_CoA_acyltransferase"/>
</dbReference>
<dbReference type="PANTHER" id="PTHR43072:SF23">
    <property type="entry name" value="UPF0039 PROTEIN C11D3.02C"/>
    <property type="match status" value="1"/>
</dbReference>
<dbReference type="PANTHER" id="PTHR43072">
    <property type="entry name" value="N-ACETYLTRANSFERASE"/>
    <property type="match status" value="1"/>
</dbReference>
<name>A0A917EMQ9_9BACI</name>
<dbReference type="PROSITE" id="PS51186">
    <property type="entry name" value="GNAT"/>
    <property type="match status" value="1"/>
</dbReference>
<keyword evidence="1" id="KW-0808">Transferase</keyword>
<sequence>MNIRKAQVEDAAGIARVHVDCWRTTYKDIIPEDFLCNLSYENRTKLWLHNIQREDNYLFVAENEDGEIIGFADGGKRETNTVENSGDLTSIYIFESYQKQGIGKKLCQPLFQVFRDLGYTTIFVEVLEDNKSKYFYEALGAKLCKDEEIVYGGKMLNLLTYEWGDIRHI</sequence>
<dbReference type="Gene3D" id="3.40.630.30">
    <property type="match status" value="1"/>
</dbReference>
<dbReference type="EMBL" id="BMFK01000001">
    <property type="protein sequence ID" value="GGE63946.1"/>
    <property type="molecule type" value="Genomic_DNA"/>
</dbReference>
<evidence type="ECO:0000259" key="3">
    <source>
        <dbReference type="PROSITE" id="PS51186"/>
    </source>
</evidence>
<dbReference type="AlphaFoldDB" id="A0A917EMQ9"/>
<reference evidence="4" key="2">
    <citation type="submission" date="2020-09" db="EMBL/GenBank/DDBJ databases">
        <authorList>
            <person name="Sun Q."/>
            <person name="Zhou Y."/>
        </authorList>
    </citation>
    <scope>NUCLEOTIDE SEQUENCE</scope>
    <source>
        <strain evidence="4">CGMCC 1.12698</strain>
    </source>
</reference>
<proteinExistence type="predicted"/>
<dbReference type="Proteomes" id="UP000605259">
    <property type="component" value="Unassembled WGS sequence"/>
</dbReference>
<dbReference type="SUPFAM" id="SSF55729">
    <property type="entry name" value="Acyl-CoA N-acyltransferases (Nat)"/>
    <property type="match status" value="1"/>
</dbReference>
<protein>
    <submittedName>
        <fullName evidence="4">Acetyltransferase</fullName>
    </submittedName>
</protein>
<reference evidence="4" key="1">
    <citation type="journal article" date="2014" name="Int. J. Syst. Evol. Microbiol.">
        <title>Complete genome sequence of Corynebacterium casei LMG S-19264T (=DSM 44701T), isolated from a smear-ripened cheese.</title>
        <authorList>
            <consortium name="US DOE Joint Genome Institute (JGI-PGF)"/>
            <person name="Walter F."/>
            <person name="Albersmeier A."/>
            <person name="Kalinowski J."/>
            <person name="Ruckert C."/>
        </authorList>
    </citation>
    <scope>NUCLEOTIDE SEQUENCE</scope>
    <source>
        <strain evidence="4">CGMCC 1.12698</strain>
    </source>
</reference>
<evidence type="ECO:0000256" key="2">
    <source>
        <dbReference type="ARBA" id="ARBA00023315"/>
    </source>
</evidence>
<dbReference type="Pfam" id="PF00583">
    <property type="entry name" value="Acetyltransf_1"/>
    <property type="match status" value="1"/>
</dbReference>
<evidence type="ECO:0000256" key="1">
    <source>
        <dbReference type="ARBA" id="ARBA00022679"/>
    </source>
</evidence>
<dbReference type="RefSeq" id="WP_188387554.1">
    <property type="nucleotide sequence ID" value="NZ_BMFK01000001.1"/>
</dbReference>
<dbReference type="CDD" id="cd04301">
    <property type="entry name" value="NAT_SF"/>
    <property type="match status" value="1"/>
</dbReference>
<keyword evidence="2" id="KW-0012">Acyltransferase</keyword>
<evidence type="ECO:0000313" key="5">
    <source>
        <dbReference type="Proteomes" id="UP000605259"/>
    </source>
</evidence>
<accession>A0A917EMQ9</accession>
<feature type="domain" description="N-acetyltransferase" evidence="3">
    <location>
        <begin position="1"/>
        <end position="162"/>
    </location>
</feature>